<dbReference type="AlphaFoldDB" id="A0A3M8DPG7"/>
<feature type="domain" description="Fumarylacetoacetase-like C-terminal" evidence="2">
    <location>
        <begin position="55"/>
        <end position="249"/>
    </location>
</feature>
<dbReference type="Gene3D" id="2.30.30.370">
    <property type="entry name" value="FAH"/>
    <property type="match status" value="1"/>
</dbReference>
<protein>
    <submittedName>
        <fullName evidence="4">DUF2437 domain-containing protein</fullName>
    </submittedName>
</protein>
<feature type="domain" description="Rv2993c-like N-terminal" evidence="3">
    <location>
        <begin position="1"/>
        <end position="50"/>
    </location>
</feature>
<dbReference type="InterPro" id="IPR036663">
    <property type="entry name" value="Fumarylacetoacetase_C_sf"/>
</dbReference>
<name>A0A3M8DPG7_9BACL</name>
<evidence type="ECO:0000256" key="1">
    <source>
        <dbReference type="ARBA" id="ARBA00022723"/>
    </source>
</evidence>
<dbReference type="SUPFAM" id="SSF56529">
    <property type="entry name" value="FAH"/>
    <property type="match status" value="1"/>
</dbReference>
<comment type="caution">
    <text evidence="4">The sequence shown here is derived from an EMBL/GenBank/DDBJ whole genome shotgun (WGS) entry which is preliminary data.</text>
</comment>
<dbReference type="Proteomes" id="UP000269573">
    <property type="component" value="Unassembled WGS sequence"/>
</dbReference>
<dbReference type="PANTHER" id="PTHR11820">
    <property type="entry name" value="ACYLPYRUVASE"/>
    <property type="match status" value="1"/>
</dbReference>
<dbReference type="Gene3D" id="3.90.850.10">
    <property type="entry name" value="Fumarylacetoacetase-like, C-terminal domain"/>
    <property type="match status" value="1"/>
</dbReference>
<dbReference type="InterPro" id="IPR011234">
    <property type="entry name" value="Fumarylacetoacetase-like_C"/>
</dbReference>
<keyword evidence="5" id="KW-1185">Reference proteome</keyword>
<organism evidence="4 5">
    <name type="scientific">Brevibacillus nitrificans</name>
    <dbReference type="NCBI Taxonomy" id="651560"/>
    <lineage>
        <taxon>Bacteria</taxon>
        <taxon>Bacillati</taxon>
        <taxon>Bacillota</taxon>
        <taxon>Bacilli</taxon>
        <taxon>Bacillales</taxon>
        <taxon>Paenibacillaceae</taxon>
        <taxon>Brevibacillus</taxon>
    </lineage>
</organism>
<evidence type="ECO:0000259" key="2">
    <source>
        <dbReference type="Pfam" id="PF01557"/>
    </source>
</evidence>
<dbReference type="RefSeq" id="WP_122923417.1">
    <property type="nucleotide sequence ID" value="NZ_RHHU01000003.1"/>
</dbReference>
<proteinExistence type="predicted"/>
<sequence length="253" mass="27759">MKYVRFSENASVSYGLVEGDEVIKLTGSIFASYEKTDKRYAIHQVQLLAPLQPGKIVAIGLNYKKHAEEVNKPLPEEPMMFLVAPSAVIGPDERILLAQPEHRNEHEGELAIVIGKRAKDVSAEEALDYVLGYTCCNDVSDRILQKKDGQFTRAKSFETYKPLGPAIVTDVNPDDLPIRVRVNGEVRQDSNTSDMIFPTAELISFVSKVMTLEPGDIIITGTPSGVSPMYAGDVVEVEIEGIGTLKNVVANKP</sequence>
<dbReference type="GO" id="GO:0019752">
    <property type="term" value="P:carboxylic acid metabolic process"/>
    <property type="evidence" value="ECO:0007669"/>
    <property type="project" value="UniProtKB-ARBA"/>
</dbReference>
<dbReference type="InterPro" id="IPR018833">
    <property type="entry name" value="Rv2993c-like_N"/>
</dbReference>
<dbReference type="Pfam" id="PF01557">
    <property type="entry name" value="FAA_hydrolase"/>
    <property type="match status" value="1"/>
</dbReference>
<keyword evidence="1" id="KW-0479">Metal-binding</keyword>
<accession>A0A3M8DPG7</accession>
<reference evidence="4 5" key="1">
    <citation type="submission" date="2018-10" db="EMBL/GenBank/DDBJ databases">
        <title>Phylogenomics of Brevibacillus.</title>
        <authorList>
            <person name="Dunlap C."/>
        </authorList>
    </citation>
    <scope>NUCLEOTIDE SEQUENCE [LARGE SCALE GENOMIC DNA]</scope>
    <source>
        <strain evidence="4 5">JCM 15774</strain>
    </source>
</reference>
<dbReference type="GO" id="GO:0016853">
    <property type="term" value="F:isomerase activity"/>
    <property type="evidence" value="ECO:0007669"/>
    <property type="project" value="UniProtKB-ARBA"/>
</dbReference>
<evidence type="ECO:0000313" key="4">
    <source>
        <dbReference type="EMBL" id="RNB89399.1"/>
    </source>
</evidence>
<evidence type="ECO:0000259" key="3">
    <source>
        <dbReference type="Pfam" id="PF10370"/>
    </source>
</evidence>
<evidence type="ECO:0000313" key="5">
    <source>
        <dbReference type="Proteomes" id="UP000269573"/>
    </source>
</evidence>
<dbReference type="GO" id="GO:0046872">
    <property type="term" value="F:metal ion binding"/>
    <property type="evidence" value="ECO:0007669"/>
    <property type="project" value="UniProtKB-KW"/>
</dbReference>
<gene>
    <name evidence="4" type="ORF">EDM59_07415</name>
</gene>
<dbReference type="EMBL" id="RHHU01000003">
    <property type="protein sequence ID" value="RNB89399.1"/>
    <property type="molecule type" value="Genomic_DNA"/>
</dbReference>
<dbReference type="Pfam" id="PF10370">
    <property type="entry name" value="Rv2993c-like_N"/>
    <property type="match status" value="1"/>
</dbReference>
<dbReference type="FunFam" id="3.90.850.10:FF:000002">
    <property type="entry name" value="2-hydroxyhepta-2,4-diene-1,7-dioate isomerase"/>
    <property type="match status" value="1"/>
</dbReference>